<proteinExistence type="predicted"/>
<evidence type="ECO:0000313" key="3">
    <source>
        <dbReference type="Proteomes" id="UP000325614"/>
    </source>
</evidence>
<sequence length="237" mass="26040">MLNWFDLMRQAQANAGFDVLTRQFRLSEDQAEKAMLAFLPAFALGLQRLMAAAAQNPLAQHVPNPFEPFWQAAGQTLSAQAQRSGEQLIDSLFGSDEASRRIAHRAAEVTGLSVDLMHQMLPVMAGILAGTLHGMMTGQGRMPDFRASPPPKDADSAAAEPWTAFWDGWMQAFQAPRQAEGPAAGKPRPSTGKAEPPEREASSETWEGMMQKGQEMQMQYLASLRSILDETWKPSKP</sequence>
<keyword evidence="3" id="KW-1185">Reference proteome</keyword>
<evidence type="ECO:0000256" key="1">
    <source>
        <dbReference type="SAM" id="MobiDB-lite"/>
    </source>
</evidence>
<dbReference type="InterPro" id="IPR009282">
    <property type="entry name" value="DUF937"/>
</dbReference>
<dbReference type="Proteomes" id="UP000325614">
    <property type="component" value="Chromosome"/>
</dbReference>
<organism evidence="2 3">
    <name type="scientific">Microvirga thermotolerans</name>
    <dbReference type="NCBI Taxonomy" id="2651334"/>
    <lineage>
        <taxon>Bacteria</taxon>
        <taxon>Pseudomonadati</taxon>
        <taxon>Pseudomonadota</taxon>
        <taxon>Alphaproteobacteria</taxon>
        <taxon>Hyphomicrobiales</taxon>
        <taxon>Methylobacteriaceae</taxon>
        <taxon>Microvirga</taxon>
    </lineage>
</organism>
<evidence type="ECO:0000313" key="2">
    <source>
        <dbReference type="EMBL" id="QFU15785.1"/>
    </source>
</evidence>
<gene>
    <name evidence="2" type="ORF">GDR74_05870</name>
</gene>
<reference evidence="2 3" key="1">
    <citation type="submission" date="2019-10" db="EMBL/GenBank/DDBJ databases">
        <title>Isolation, Identification of Microvirga thermotolerans HR1, a novel thermophilic bacterium and Comparative Genomics of the genus Microvirga.</title>
        <authorList>
            <person name="Li J."/>
            <person name="Zhang W."/>
            <person name="Lin M."/>
            <person name="Wang J."/>
        </authorList>
    </citation>
    <scope>NUCLEOTIDE SEQUENCE [LARGE SCALE GENOMIC DNA]</scope>
    <source>
        <strain evidence="2 3">HR1</strain>
    </source>
</reference>
<dbReference type="KEGG" id="mico:GDR74_05870"/>
<dbReference type="AlphaFoldDB" id="A0A5P9JX39"/>
<dbReference type="EMBL" id="CP045423">
    <property type="protein sequence ID" value="QFU15785.1"/>
    <property type="molecule type" value="Genomic_DNA"/>
</dbReference>
<accession>A0A5P9JX39</accession>
<dbReference type="Pfam" id="PF06078">
    <property type="entry name" value="DUF937"/>
    <property type="match status" value="1"/>
</dbReference>
<feature type="region of interest" description="Disordered" evidence="1">
    <location>
        <begin position="177"/>
        <end position="212"/>
    </location>
</feature>
<name>A0A5P9JX39_9HYPH</name>
<evidence type="ECO:0008006" key="4">
    <source>
        <dbReference type="Google" id="ProtNLM"/>
    </source>
</evidence>
<dbReference type="RefSeq" id="WP_152585430.1">
    <property type="nucleotide sequence ID" value="NZ_CP045423.1"/>
</dbReference>
<protein>
    <recommendedName>
        <fullName evidence="4">DUF937 domain-containing protein</fullName>
    </recommendedName>
</protein>